<evidence type="ECO:0000313" key="2">
    <source>
        <dbReference type="EMBL" id="MBB5874416.1"/>
    </source>
</evidence>
<dbReference type="SUPFAM" id="SSF51197">
    <property type="entry name" value="Clavaminate synthase-like"/>
    <property type="match status" value="1"/>
</dbReference>
<feature type="domain" description="Cupin-like" evidence="1">
    <location>
        <begin position="97"/>
        <end position="199"/>
    </location>
</feature>
<comment type="caution">
    <text evidence="2">The sequence shown here is derived from an EMBL/GenBank/DDBJ whole genome shotgun (WGS) entry which is preliminary data.</text>
</comment>
<accession>A0A841C3C9</accession>
<dbReference type="RefSeq" id="WP_221470653.1">
    <property type="nucleotide sequence ID" value="NZ_JACHMN010000003.1"/>
</dbReference>
<dbReference type="Gene3D" id="2.60.120.650">
    <property type="entry name" value="Cupin"/>
    <property type="match status" value="1"/>
</dbReference>
<dbReference type="AlphaFoldDB" id="A0A841C3C9"/>
<keyword evidence="3" id="KW-1185">Reference proteome</keyword>
<sequence>MTTTEATRLDHGWRIWLAENLAMGAPVEEVRAAALAQSIDPADLDAELEQLTGHPYFAVSRRMALRYDWLESIMDVYRLLRNGDGGRELDRRTAIDPAEFFARYYFGHRPVVLDGLLDDWPAREWTLDEMARRCGDAQVEVMTGREANPEHAWQYDRHRTTMPFGDYLRLVGAGSRTNDFYMVPRNSNWPGALRPLVGDVRAPAGIIDAVDGTEHGTCCSARPGP</sequence>
<dbReference type="PANTHER" id="PTHR12480">
    <property type="entry name" value="ARGININE DEMETHYLASE AND LYSYL-HYDROXYLASE JMJD"/>
    <property type="match status" value="1"/>
</dbReference>
<gene>
    <name evidence="2" type="ORF">F4553_007850</name>
</gene>
<dbReference type="InterPro" id="IPR050910">
    <property type="entry name" value="JMJD6_ArgDemeth/LysHydrox"/>
</dbReference>
<dbReference type="EMBL" id="JACHMN010000003">
    <property type="protein sequence ID" value="MBB5874416.1"/>
    <property type="molecule type" value="Genomic_DNA"/>
</dbReference>
<dbReference type="Proteomes" id="UP000587527">
    <property type="component" value="Unassembled WGS sequence"/>
</dbReference>
<name>A0A841C3C9_9ACTN</name>
<organism evidence="2 3">
    <name type="scientific">Allocatelliglobosispora scoriae</name>
    <dbReference type="NCBI Taxonomy" id="643052"/>
    <lineage>
        <taxon>Bacteria</taxon>
        <taxon>Bacillati</taxon>
        <taxon>Actinomycetota</taxon>
        <taxon>Actinomycetes</taxon>
        <taxon>Micromonosporales</taxon>
        <taxon>Micromonosporaceae</taxon>
        <taxon>Allocatelliglobosispora</taxon>
    </lineage>
</organism>
<protein>
    <recommendedName>
        <fullName evidence="1">Cupin-like domain-containing protein</fullName>
    </recommendedName>
</protein>
<dbReference type="InterPro" id="IPR041667">
    <property type="entry name" value="Cupin_8"/>
</dbReference>
<dbReference type="Pfam" id="PF13621">
    <property type="entry name" value="Cupin_8"/>
    <property type="match status" value="1"/>
</dbReference>
<evidence type="ECO:0000259" key="1">
    <source>
        <dbReference type="Pfam" id="PF13621"/>
    </source>
</evidence>
<reference evidence="2 3" key="1">
    <citation type="submission" date="2020-08" db="EMBL/GenBank/DDBJ databases">
        <title>Sequencing the genomes of 1000 actinobacteria strains.</title>
        <authorList>
            <person name="Klenk H.-P."/>
        </authorList>
    </citation>
    <scope>NUCLEOTIDE SEQUENCE [LARGE SCALE GENOMIC DNA]</scope>
    <source>
        <strain evidence="2 3">DSM 45362</strain>
    </source>
</reference>
<proteinExistence type="predicted"/>
<evidence type="ECO:0000313" key="3">
    <source>
        <dbReference type="Proteomes" id="UP000587527"/>
    </source>
</evidence>